<evidence type="ECO:0000256" key="1">
    <source>
        <dbReference type="ARBA" id="ARBA00022737"/>
    </source>
</evidence>
<gene>
    <name evidence="6" type="ORF">NDK43_06735</name>
</gene>
<dbReference type="PANTHER" id="PTHR44858:SF1">
    <property type="entry name" value="UDP-N-ACETYLGLUCOSAMINE--PEPTIDE N-ACETYLGLUCOSAMINYLTRANSFERASE SPINDLY-RELATED"/>
    <property type="match status" value="1"/>
</dbReference>
<evidence type="ECO:0000256" key="5">
    <source>
        <dbReference type="SAM" id="Phobius"/>
    </source>
</evidence>
<dbReference type="InterPro" id="IPR019734">
    <property type="entry name" value="TPR_rpt"/>
</dbReference>
<keyword evidence="5" id="KW-1133">Transmembrane helix</keyword>
<evidence type="ECO:0000256" key="2">
    <source>
        <dbReference type="ARBA" id="ARBA00022803"/>
    </source>
</evidence>
<evidence type="ECO:0000256" key="4">
    <source>
        <dbReference type="SAM" id="MobiDB-lite"/>
    </source>
</evidence>
<keyword evidence="1" id="KW-0677">Repeat</keyword>
<organism evidence="6 7">
    <name type="scientific">Neobacillus pocheonensis</name>
    <dbReference type="NCBI Taxonomy" id="363869"/>
    <lineage>
        <taxon>Bacteria</taxon>
        <taxon>Bacillati</taxon>
        <taxon>Bacillota</taxon>
        <taxon>Bacilli</taxon>
        <taxon>Bacillales</taxon>
        <taxon>Bacillaceae</taxon>
        <taxon>Neobacillus</taxon>
    </lineage>
</organism>
<feature type="transmembrane region" description="Helical" evidence="5">
    <location>
        <begin position="7"/>
        <end position="29"/>
    </location>
</feature>
<dbReference type="Proteomes" id="UP001523262">
    <property type="component" value="Unassembled WGS sequence"/>
</dbReference>
<evidence type="ECO:0000313" key="6">
    <source>
        <dbReference type="EMBL" id="MCM2532141.1"/>
    </source>
</evidence>
<dbReference type="PROSITE" id="PS50005">
    <property type="entry name" value="TPR"/>
    <property type="match status" value="1"/>
</dbReference>
<dbReference type="InterPro" id="IPR011990">
    <property type="entry name" value="TPR-like_helical_dom_sf"/>
</dbReference>
<accession>A0ABT0W747</accession>
<feature type="region of interest" description="Disordered" evidence="4">
    <location>
        <begin position="56"/>
        <end position="78"/>
    </location>
</feature>
<keyword evidence="7" id="KW-1185">Reference proteome</keyword>
<dbReference type="SMART" id="SM00028">
    <property type="entry name" value="TPR"/>
    <property type="match status" value="3"/>
</dbReference>
<dbReference type="PANTHER" id="PTHR44858">
    <property type="entry name" value="TETRATRICOPEPTIDE REPEAT PROTEIN 6"/>
    <property type="match status" value="1"/>
</dbReference>
<sequence>MDNFMNIIGALGGIAFFIVIIVFIVILIFKKQLNPVIENIKTLKFKELEINSDRTPVNNQEAQMNENEEVANEPQKREGLEVQIEEKEEKEESGKFHRFFRAWINKDKDELKSAFEILQKEETKSSEKLKNEALYYSFLFRMGQDSNQNFKVIEKKAEQTDVFGNVMHILAFTFEHTKNYEAAIPYYEKGLKFGTNDSEIKGLLIRGLATSKFMLGFKEEANEILLKTIAVSDNEEKFFNYIKIAELYKKEGKLDYQISALEKALEIKTNNVSALFDLAYAYGQNNQSELALLHYKTLISIEPNHQNALNNLGVLYSGLDMHFNKVKSYKKAFELGNTLAASNLAHEYIKVGLEEEAEGILLEANAKKDVHEFVGKALVTLRDQINSEEQKEEETLGKATKERVFERKLASARFDNFPETDFQLMLGEGILNNNYKSKIELEKDLLIISWMKLSKKYKFDGKISGKYLSLNYYEMDYKNPFTATEELGFKNKGTAVGFIENNFNIFIRKNNDFENFIFTKHENFCGIE</sequence>
<evidence type="ECO:0000256" key="3">
    <source>
        <dbReference type="PROSITE-ProRule" id="PRU00339"/>
    </source>
</evidence>
<protein>
    <recommendedName>
        <fullName evidence="8">Tetratricopeptide repeat protein</fullName>
    </recommendedName>
</protein>
<keyword evidence="5" id="KW-0812">Transmembrane</keyword>
<dbReference type="Pfam" id="PF13181">
    <property type="entry name" value="TPR_8"/>
    <property type="match status" value="3"/>
</dbReference>
<dbReference type="SUPFAM" id="SSF81901">
    <property type="entry name" value="HCP-like"/>
    <property type="match status" value="1"/>
</dbReference>
<dbReference type="Gene3D" id="1.25.40.10">
    <property type="entry name" value="Tetratricopeptide repeat domain"/>
    <property type="match status" value="1"/>
</dbReference>
<dbReference type="EMBL" id="JAMQCR010000001">
    <property type="protein sequence ID" value="MCM2532141.1"/>
    <property type="molecule type" value="Genomic_DNA"/>
</dbReference>
<keyword evidence="5" id="KW-0472">Membrane</keyword>
<feature type="repeat" description="TPR" evidence="3">
    <location>
        <begin position="272"/>
        <end position="305"/>
    </location>
</feature>
<evidence type="ECO:0000313" key="7">
    <source>
        <dbReference type="Proteomes" id="UP001523262"/>
    </source>
</evidence>
<dbReference type="InterPro" id="IPR050498">
    <property type="entry name" value="Ycf3"/>
</dbReference>
<proteinExistence type="predicted"/>
<reference evidence="6 7" key="1">
    <citation type="submission" date="2022-06" db="EMBL/GenBank/DDBJ databases">
        <authorList>
            <person name="Jeon C.O."/>
        </authorList>
    </citation>
    <scope>NUCLEOTIDE SEQUENCE [LARGE SCALE GENOMIC DNA]</scope>
    <source>
        <strain evidence="6 7">KCTC 13943</strain>
    </source>
</reference>
<name>A0ABT0W747_9BACI</name>
<comment type="caution">
    <text evidence="6">The sequence shown here is derived from an EMBL/GenBank/DDBJ whole genome shotgun (WGS) entry which is preliminary data.</text>
</comment>
<keyword evidence="2 3" id="KW-0802">TPR repeat</keyword>
<evidence type="ECO:0008006" key="8">
    <source>
        <dbReference type="Google" id="ProtNLM"/>
    </source>
</evidence>